<proteinExistence type="predicted"/>
<feature type="compositionally biased region" description="Acidic residues" evidence="1">
    <location>
        <begin position="457"/>
        <end position="466"/>
    </location>
</feature>
<protein>
    <submittedName>
        <fullName evidence="2">Uncharacterized protein</fullName>
    </submittedName>
</protein>
<organism evidence="2 3">
    <name type="scientific">Candidatus Buchananbacteria bacterium RIFCSPHIGHO2_01_FULL_44_11</name>
    <dbReference type="NCBI Taxonomy" id="1797535"/>
    <lineage>
        <taxon>Bacteria</taxon>
        <taxon>Candidatus Buchananiibacteriota</taxon>
    </lineage>
</organism>
<feature type="region of interest" description="Disordered" evidence="1">
    <location>
        <begin position="438"/>
        <end position="466"/>
    </location>
</feature>
<dbReference type="EMBL" id="MHIE01000020">
    <property type="protein sequence ID" value="OGY45419.1"/>
    <property type="molecule type" value="Genomic_DNA"/>
</dbReference>
<reference evidence="2 3" key="1">
    <citation type="journal article" date="2016" name="Nat. Commun.">
        <title>Thousands of microbial genomes shed light on interconnected biogeochemical processes in an aquifer system.</title>
        <authorList>
            <person name="Anantharaman K."/>
            <person name="Brown C.T."/>
            <person name="Hug L.A."/>
            <person name="Sharon I."/>
            <person name="Castelle C.J."/>
            <person name="Probst A.J."/>
            <person name="Thomas B.C."/>
            <person name="Singh A."/>
            <person name="Wilkins M.J."/>
            <person name="Karaoz U."/>
            <person name="Brodie E.L."/>
            <person name="Williams K.H."/>
            <person name="Hubbard S.S."/>
            <person name="Banfield J.F."/>
        </authorList>
    </citation>
    <scope>NUCLEOTIDE SEQUENCE [LARGE SCALE GENOMIC DNA]</scope>
</reference>
<evidence type="ECO:0000256" key="1">
    <source>
        <dbReference type="SAM" id="MobiDB-lite"/>
    </source>
</evidence>
<accession>A0A1G1XZB1</accession>
<comment type="caution">
    <text evidence="2">The sequence shown here is derived from an EMBL/GenBank/DDBJ whole genome shotgun (WGS) entry which is preliminary data.</text>
</comment>
<dbReference type="Proteomes" id="UP000178240">
    <property type="component" value="Unassembled WGS sequence"/>
</dbReference>
<dbReference type="STRING" id="1797535.A2744_00395"/>
<sequence>MAEKFSGYRPDSLELEPSDERAEISLAEARLKFERVFALIDDGRPESQQLIQEAQQALSKDPQTIPLAELSELLAKRYQQKLDEWGINQQQLNELGFEQQKTLQTWEQELDTPNQEDQDRAWYVTKVKRLQTNKKFDQAIGHRVAYLNSLAGPAAGSEIQEEQDREKDLKEGQALGQLYRQARFFEDNLEFLKDFKYFKLKETVSAKSEIKALPVSKPVADYLSYAWRDKVGQVARSWWDKLSGRTQKKAELTAQVQLEELRGQYHEQFLGQLEKEVTTMPPEKQFSLRDKVINIFTNYLPGLKKTKAEIQPAKPSLEQNLGRLRVKNSLLVQRNLEISHFVAVAMGKKEMARPVKPFFAVPEKVSTEPQKQAEQLTNYRDRYVLPQADFISQRILATRKELATAKDKTKKAQAKQLLKLLEAETKDLSQIMKDISGSLAELSEPTQKKSGQKPDLSPEESVDEAA</sequence>
<evidence type="ECO:0000313" key="2">
    <source>
        <dbReference type="EMBL" id="OGY45419.1"/>
    </source>
</evidence>
<dbReference type="AlphaFoldDB" id="A0A1G1XZB1"/>
<evidence type="ECO:0000313" key="3">
    <source>
        <dbReference type="Proteomes" id="UP000178240"/>
    </source>
</evidence>
<name>A0A1G1XZB1_9BACT</name>
<gene>
    <name evidence="2" type="ORF">A2744_00395</name>
</gene>